<dbReference type="PROSITE" id="PS51186">
    <property type="entry name" value="GNAT"/>
    <property type="match status" value="1"/>
</dbReference>
<dbReference type="AlphaFoldDB" id="A0A652YM67"/>
<dbReference type="EMBL" id="VNIQ01000005">
    <property type="protein sequence ID" value="TYQ02971.1"/>
    <property type="molecule type" value="Genomic_DNA"/>
</dbReference>
<dbReference type="InterPro" id="IPR050832">
    <property type="entry name" value="Bact_Acetyltransf"/>
</dbReference>
<dbReference type="PANTHER" id="PTHR43877">
    <property type="entry name" value="AMINOALKYLPHOSPHONATE N-ACETYLTRANSFERASE-RELATED-RELATED"/>
    <property type="match status" value="1"/>
</dbReference>
<proteinExistence type="predicted"/>
<keyword evidence="2" id="KW-0012">Acyltransferase</keyword>
<organism evidence="3">
    <name type="scientific">Nocardia globerula</name>
    <dbReference type="NCBI Taxonomy" id="1818"/>
    <lineage>
        <taxon>Bacteria</taxon>
        <taxon>Bacillati</taxon>
        <taxon>Actinomycetota</taxon>
        <taxon>Actinomycetes</taxon>
        <taxon>Mycobacteriales</taxon>
        <taxon>Nocardiaceae</taxon>
        <taxon>Nocardia</taxon>
    </lineage>
</organism>
<sequence>MAATGSGIDTTTVRCLGADDAGAVQRLHARLDQHDSYMRWFGPQPKQLTAFSDQLCECNKRRCALGAFIGDELVGVGNFVMLDGVSPTTVEFALVVAQDERLHGIGTSLLDGLEDEAYRHGARRMVAEVMGENAPMLQVIRERGWAHSLRRDGSTLHLEVKLHVAE</sequence>
<reference evidence="3" key="1">
    <citation type="submission" date="2019-07" db="EMBL/GenBank/DDBJ databases">
        <title>Genomic Encyclopedia of Type Strains, Phase IV (KMG-IV): sequencing the most valuable type-strain genomes for metagenomic binning, comparative biology and taxonomic classification.</title>
        <authorList>
            <person name="Goeker M."/>
        </authorList>
    </citation>
    <scope>NUCLEOTIDE SEQUENCE</scope>
    <source>
        <strain evidence="3">DSM 44596</strain>
    </source>
</reference>
<accession>A0A652YM67</accession>
<dbReference type="GO" id="GO:0016747">
    <property type="term" value="F:acyltransferase activity, transferring groups other than amino-acyl groups"/>
    <property type="evidence" value="ECO:0007669"/>
    <property type="project" value="InterPro"/>
</dbReference>
<protein>
    <submittedName>
        <fullName evidence="3">Acetyltransferase (GNAT) family protein</fullName>
    </submittedName>
</protein>
<comment type="caution">
    <text evidence="3">The sequence shown here is derived from an EMBL/GenBank/DDBJ whole genome shotgun (WGS) entry which is preliminary data.</text>
</comment>
<dbReference type="InterPro" id="IPR016181">
    <property type="entry name" value="Acyl_CoA_acyltransferase"/>
</dbReference>
<evidence type="ECO:0000256" key="1">
    <source>
        <dbReference type="ARBA" id="ARBA00022679"/>
    </source>
</evidence>
<evidence type="ECO:0000313" key="3">
    <source>
        <dbReference type="EMBL" id="TYQ02971.1"/>
    </source>
</evidence>
<name>A0A652YM67_NOCGL</name>
<dbReference type="CDD" id="cd04301">
    <property type="entry name" value="NAT_SF"/>
    <property type="match status" value="1"/>
</dbReference>
<keyword evidence="1 3" id="KW-0808">Transferase</keyword>
<evidence type="ECO:0000256" key="2">
    <source>
        <dbReference type="ARBA" id="ARBA00023315"/>
    </source>
</evidence>
<gene>
    <name evidence="3" type="ORF">FNL38_105120</name>
</gene>
<dbReference type="Pfam" id="PF00583">
    <property type="entry name" value="Acetyltransf_1"/>
    <property type="match status" value="1"/>
</dbReference>
<dbReference type="InterPro" id="IPR000182">
    <property type="entry name" value="GNAT_dom"/>
</dbReference>
<dbReference type="Gene3D" id="3.40.630.30">
    <property type="match status" value="1"/>
</dbReference>
<dbReference type="SUPFAM" id="SSF55729">
    <property type="entry name" value="Acyl-CoA N-acyltransferases (Nat)"/>
    <property type="match status" value="1"/>
</dbReference>